<proteinExistence type="inferred from homology"/>
<name>A0AAD7NWJ5_9AGAR</name>
<reference evidence="9" key="1">
    <citation type="submission" date="2023-03" db="EMBL/GenBank/DDBJ databases">
        <title>Massive genome expansion in bonnet fungi (Mycena s.s.) driven by repeated elements and novel gene families across ecological guilds.</title>
        <authorList>
            <consortium name="Lawrence Berkeley National Laboratory"/>
            <person name="Harder C.B."/>
            <person name="Miyauchi S."/>
            <person name="Viragh M."/>
            <person name="Kuo A."/>
            <person name="Thoen E."/>
            <person name="Andreopoulos B."/>
            <person name="Lu D."/>
            <person name="Skrede I."/>
            <person name="Drula E."/>
            <person name="Henrissat B."/>
            <person name="Morin E."/>
            <person name="Kohler A."/>
            <person name="Barry K."/>
            <person name="LaButti K."/>
            <person name="Morin E."/>
            <person name="Salamov A."/>
            <person name="Lipzen A."/>
            <person name="Mereny Z."/>
            <person name="Hegedus B."/>
            <person name="Baldrian P."/>
            <person name="Stursova M."/>
            <person name="Weitz H."/>
            <person name="Taylor A."/>
            <person name="Grigoriev I.V."/>
            <person name="Nagy L.G."/>
            <person name="Martin F."/>
            <person name="Kauserud H."/>
        </authorList>
    </citation>
    <scope>NUCLEOTIDE SEQUENCE</scope>
    <source>
        <strain evidence="9">CBHHK188m</strain>
    </source>
</reference>
<evidence type="ECO:0000313" key="9">
    <source>
        <dbReference type="EMBL" id="KAJ7778822.1"/>
    </source>
</evidence>
<feature type="transmembrane region" description="Helical" evidence="8">
    <location>
        <begin position="448"/>
        <end position="468"/>
    </location>
</feature>
<feature type="transmembrane region" description="Helical" evidence="8">
    <location>
        <begin position="559"/>
        <end position="580"/>
    </location>
</feature>
<evidence type="ECO:0000256" key="5">
    <source>
        <dbReference type="ARBA" id="ARBA00022989"/>
    </source>
</evidence>
<evidence type="ECO:0000256" key="2">
    <source>
        <dbReference type="ARBA" id="ARBA00005982"/>
    </source>
</evidence>
<keyword evidence="6 8" id="KW-0472">Membrane</keyword>
<evidence type="ECO:0000256" key="1">
    <source>
        <dbReference type="ARBA" id="ARBA00004141"/>
    </source>
</evidence>
<feature type="transmembrane region" description="Helical" evidence="8">
    <location>
        <begin position="252"/>
        <end position="270"/>
    </location>
</feature>
<feature type="transmembrane region" description="Helical" evidence="8">
    <location>
        <begin position="276"/>
        <end position="298"/>
    </location>
</feature>
<dbReference type="GO" id="GO:0005886">
    <property type="term" value="C:plasma membrane"/>
    <property type="evidence" value="ECO:0007669"/>
    <property type="project" value="UniProtKB-ARBA"/>
</dbReference>
<feature type="transmembrane region" description="Helical" evidence="8">
    <location>
        <begin position="530"/>
        <end position="553"/>
    </location>
</feature>
<keyword evidence="3" id="KW-0813">Transport</keyword>
<dbReference type="InterPro" id="IPR000109">
    <property type="entry name" value="POT_fam"/>
</dbReference>
<feature type="region of interest" description="Disordered" evidence="7">
    <location>
        <begin position="1"/>
        <end position="22"/>
    </location>
</feature>
<feature type="transmembrane region" description="Helical" evidence="8">
    <location>
        <begin position="164"/>
        <end position="187"/>
    </location>
</feature>
<dbReference type="Pfam" id="PF00854">
    <property type="entry name" value="PTR2"/>
    <property type="match status" value="1"/>
</dbReference>
<sequence length="608" mass="65202">MASQNHVITDYETGGPGTDVKGVVGPDIKEALDDEKSLQHDVAEARELEEDTGRLPTDEERAALRLVAGKIPWAAYLICLVEFSERASYYGCTGVFGNYIQRPLPAGGNGAGAPPAGTQETAGALGLGLVAATGLINTFGFLAYTLPILGGIMADTKWGRFKTICVGTAIGAVAHIVLVIAAIPSVIAGGHAVAPFIIGILLLALGTGYIKSCIAPIIADQCIVKVQSVATLPSGEKVIIDPGSTIQSMLMMYYLSVNIGAFMSIATSYSEKRIGYWLAYLIPGILYMLMPIALVIVYPKLVRVPPQGSVVLDSLKVFKTLFIRGGLRGMIKGGDNWNVAKPTQIEASGGLKNKNTGWVSWDDDFVEELKRTIVACKLFLFLPIFNIADSGISTIQNNQGASLTTNGAPNDLLGNFNSLTIIFAVPLLNFVIYPWLRKMGINFSPVRRIVFGFLVAALAMVVGAIIQWKIYVTSPCGYYASDCSIGTEVSPISVWVQIPLYSLPALGEIFINVTSYEIAYTRAPQRMKGVVFAIVLFMSALSSAIILIVSPSFVDPKLIWPFVGLAVALVVSAILIWLLFHKMDDEEASVVAIGATREIEGVVRPQTD</sequence>
<accession>A0AAD7NWJ5</accession>
<evidence type="ECO:0000256" key="3">
    <source>
        <dbReference type="ARBA" id="ARBA00022448"/>
    </source>
</evidence>
<comment type="caution">
    <text evidence="9">The sequence shown here is derived from an EMBL/GenBank/DDBJ whole genome shotgun (WGS) entry which is preliminary data.</text>
</comment>
<feature type="transmembrane region" description="Helical" evidence="8">
    <location>
        <begin position="498"/>
        <end position="518"/>
    </location>
</feature>
<evidence type="ECO:0000256" key="8">
    <source>
        <dbReference type="SAM" id="Phobius"/>
    </source>
</evidence>
<dbReference type="InterPro" id="IPR036259">
    <property type="entry name" value="MFS_trans_sf"/>
</dbReference>
<feature type="transmembrane region" description="Helical" evidence="8">
    <location>
        <begin position="124"/>
        <end position="152"/>
    </location>
</feature>
<dbReference type="Gene3D" id="1.20.1250.20">
    <property type="entry name" value="MFS general substrate transporter like domains"/>
    <property type="match status" value="1"/>
</dbReference>
<keyword evidence="5 8" id="KW-1133">Transmembrane helix</keyword>
<dbReference type="GO" id="GO:0071916">
    <property type="term" value="F:dipeptide transmembrane transporter activity"/>
    <property type="evidence" value="ECO:0007669"/>
    <property type="project" value="UniProtKB-ARBA"/>
</dbReference>
<keyword evidence="4 8" id="KW-0812">Transmembrane</keyword>
<evidence type="ECO:0000313" key="10">
    <source>
        <dbReference type="Proteomes" id="UP001215280"/>
    </source>
</evidence>
<dbReference type="Proteomes" id="UP001215280">
    <property type="component" value="Unassembled WGS sequence"/>
</dbReference>
<dbReference type="AlphaFoldDB" id="A0AAD7NWJ5"/>
<dbReference type="SUPFAM" id="SSF103473">
    <property type="entry name" value="MFS general substrate transporter"/>
    <property type="match status" value="1"/>
</dbReference>
<dbReference type="FunFam" id="1.20.1250.20:FF:000085">
    <property type="entry name" value="MFS peptide transporter Ptr2"/>
    <property type="match status" value="1"/>
</dbReference>
<gene>
    <name evidence="9" type="ORF">DFH07DRAFT_540639</name>
</gene>
<dbReference type="PANTHER" id="PTHR11654">
    <property type="entry name" value="OLIGOPEPTIDE TRANSPORTER-RELATED"/>
    <property type="match status" value="1"/>
</dbReference>
<evidence type="ECO:0000256" key="6">
    <source>
        <dbReference type="ARBA" id="ARBA00023136"/>
    </source>
</evidence>
<feature type="transmembrane region" description="Helical" evidence="8">
    <location>
        <begin position="193"/>
        <end position="210"/>
    </location>
</feature>
<dbReference type="EMBL" id="JARJLG010000008">
    <property type="protein sequence ID" value="KAJ7778822.1"/>
    <property type="molecule type" value="Genomic_DNA"/>
</dbReference>
<comment type="similarity">
    <text evidence="2">Belongs to the major facilitator superfamily. Proton-dependent oligopeptide transporter (POT/PTR) (TC 2.A.17) family.</text>
</comment>
<protein>
    <submittedName>
        <fullName evidence="9">PTR2-domain-containing protein</fullName>
    </submittedName>
</protein>
<keyword evidence="10" id="KW-1185">Reference proteome</keyword>
<comment type="subcellular location">
    <subcellularLocation>
        <location evidence="1">Membrane</location>
        <topology evidence="1">Multi-pass membrane protein</topology>
    </subcellularLocation>
</comment>
<feature type="transmembrane region" description="Helical" evidence="8">
    <location>
        <begin position="416"/>
        <end position="436"/>
    </location>
</feature>
<evidence type="ECO:0000256" key="7">
    <source>
        <dbReference type="SAM" id="MobiDB-lite"/>
    </source>
</evidence>
<evidence type="ECO:0000256" key="4">
    <source>
        <dbReference type="ARBA" id="ARBA00022692"/>
    </source>
</evidence>
<organism evidence="9 10">
    <name type="scientific">Mycena maculata</name>
    <dbReference type="NCBI Taxonomy" id="230809"/>
    <lineage>
        <taxon>Eukaryota</taxon>
        <taxon>Fungi</taxon>
        <taxon>Dikarya</taxon>
        <taxon>Basidiomycota</taxon>
        <taxon>Agaricomycotina</taxon>
        <taxon>Agaricomycetes</taxon>
        <taxon>Agaricomycetidae</taxon>
        <taxon>Agaricales</taxon>
        <taxon>Marasmiineae</taxon>
        <taxon>Mycenaceae</taxon>
        <taxon>Mycena</taxon>
    </lineage>
</organism>